<dbReference type="OrthoDB" id="3237105at2759"/>
<sequence length="135" mass="15708">MVTSGPAKLSTTLKSMLGLGYLMGRAYFEFQYHQRLFVLDMQVCHLDLKSFEASGQWLAWKWMLCHKKKKVALEGLREVEVEEEILREEWAAQVAHQTKPLAWRSKNKAAEATVIHDLERRLLNNDVDDIRDALH</sequence>
<dbReference type="STRING" id="180088.A0A1J8Q9Q1"/>
<accession>A0A1J8Q9Q1</accession>
<dbReference type="EMBL" id="LVVM01001846">
    <property type="protein sequence ID" value="OJA17733.1"/>
    <property type="molecule type" value="Genomic_DNA"/>
</dbReference>
<dbReference type="Proteomes" id="UP000183567">
    <property type="component" value="Unassembled WGS sequence"/>
</dbReference>
<name>A0A1J8Q9Q1_9AGAM</name>
<keyword evidence="2" id="KW-1185">Reference proteome</keyword>
<gene>
    <name evidence="1" type="ORF">AZE42_13307</name>
</gene>
<evidence type="ECO:0000313" key="2">
    <source>
        <dbReference type="Proteomes" id="UP000183567"/>
    </source>
</evidence>
<organism evidence="1 2">
    <name type="scientific">Rhizopogon vesiculosus</name>
    <dbReference type="NCBI Taxonomy" id="180088"/>
    <lineage>
        <taxon>Eukaryota</taxon>
        <taxon>Fungi</taxon>
        <taxon>Dikarya</taxon>
        <taxon>Basidiomycota</taxon>
        <taxon>Agaricomycotina</taxon>
        <taxon>Agaricomycetes</taxon>
        <taxon>Agaricomycetidae</taxon>
        <taxon>Boletales</taxon>
        <taxon>Suillineae</taxon>
        <taxon>Rhizopogonaceae</taxon>
        <taxon>Rhizopogon</taxon>
    </lineage>
</organism>
<proteinExistence type="predicted"/>
<comment type="caution">
    <text evidence="1">The sequence shown here is derived from an EMBL/GenBank/DDBJ whole genome shotgun (WGS) entry which is preliminary data.</text>
</comment>
<protein>
    <submittedName>
        <fullName evidence="1">Uncharacterized protein</fullName>
    </submittedName>
</protein>
<dbReference type="AlphaFoldDB" id="A0A1J8Q9Q1"/>
<reference evidence="1 2" key="1">
    <citation type="submission" date="2016-03" db="EMBL/GenBank/DDBJ databases">
        <title>Comparative genomics of the ectomycorrhizal sister species Rhizopogon vinicolor and Rhizopogon vesiculosus (Basidiomycota: Boletales) reveals a divergence of the mating type B locus.</title>
        <authorList>
            <person name="Mujic A.B."/>
            <person name="Kuo A."/>
            <person name="Tritt A."/>
            <person name="Lipzen A."/>
            <person name="Chen C."/>
            <person name="Johnson J."/>
            <person name="Sharma A."/>
            <person name="Barry K."/>
            <person name="Grigoriev I.V."/>
            <person name="Spatafora J.W."/>
        </authorList>
    </citation>
    <scope>NUCLEOTIDE SEQUENCE [LARGE SCALE GENOMIC DNA]</scope>
    <source>
        <strain evidence="1 2">AM-OR11-056</strain>
    </source>
</reference>
<evidence type="ECO:0000313" key="1">
    <source>
        <dbReference type="EMBL" id="OJA17733.1"/>
    </source>
</evidence>